<feature type="region of interest" description="Disordered" evidence="1">
    <location>
        <begin position="445"/>
        <end position="478"/>
    </location>
</feature>
<accession>A0A177EQP3</accession>
<keyword evidence="3" id="KW-1185">Reference proteome</keyword>
<reference evidence="2 3" key="1">
    <citation type="submission" date="2016-03" db="EMBL/GenBank/DDBJ databases">
        <title>Draft genome sequence of the Fonsecaea monophora CBS 269.37.</title>
        <authorList>
            <person name="Bombassaro A."/>
            <person name="Vinicius W.A."/>
            <person name="De Hoog S."/>
            <person name="Sun J."/>
            <person name="Souza E.M."/>
            <person name="Raittz R.T."/>
            <person name="Costa F."/>
            <person name="Leao A.C."/>
            <person name="Tadra-Sfeir M.Z."/>
            <person name="Baura V."/>
            <person name="Balsanelli E."/>
            <person name="Pedrosa F.O."/>
            <person name="Moreno L.F."/>
            <person name="Steffens M.B."/>
            <person name="Xi L."/>
            <person name="Bocca A.L."/>
            <person name="Felipe M.S."/>
            <person name="Teixeira M."/>
            <person name="Telles Filho F.Q."/>
            <person name="Azevedo C.M."/>
            <person name="Gomes R."/>
            <person name="Vicente V.A."/>
        </authorList>
    </citation>
    <scope>NUCLEOTIDE SEQUENCE [LARGE SCALE GENOMIC DNA]</scope>
    <source>
        <strain evidence="2 3">CBS 269.37</strain>
    </source>
</reference>
<evidence type="ECO:0000313" key="2">
    <source>
        <dbReference type="EMBL" id="OAG34335.1"/>
    </source>
</evidence>
<dbReference type="AlphaFoldDB" id="A0A177EQP3"/>
<dbReference type="Proteomes" id="UP000077002">
    <property type="component" value="Unassembled WGS sequence"/>
</dbReference>
<proteinExistence type="predicted"/>
<organism evidence="2 3">
    <name type="scientific">Fonsecaea monophora</name>
    <dbReference type="NCBI Taxonomy" id="254056"/>
    <lineage>
        <taxon>Eukaryota</taxon>
        <taxon>Fungi</taxon>
        <taxon>Dikarya</taxon>
        <taxon>Ascomycota</taxon>
        <taxon>Pezizomycotina</taxon>
        <taxon>Eurotiomycetes</taxon>
        <taxon>Chaetothyriomycetidae</taxon>
        <taxon>Chaetothyriales</taxon>
        <taxon>Herpotrichiellaceae</taxon>
        <taxon>Fonsecaea</taxon>
    </lineage>
</organism>
<dbReference type="GeneID" id="34606608"/>
<dbReference type="RefSeq" id="XP_022506287.1">
    <property type="nucleotide sequence ID" value="XM_022661405.1"/>
</dbReference>
<gene>
    <name evidence="2" type="ORF">AYO21_11515</name>
</gene>
<evidence type="ECO:0000313" key="3">
    <source>
        <dbReference type="Proteomes" id="UP000077002"/>
    </source>
</evidence>
<protein>
    <submittedName>
        <fullName evidence="2">Uncharacterized protein</fullName>
    </submittedName>
</protein>
<feature type="compositionally biased region" description="Low complexity" evidence="1">
    <location>
        <begin position="447"/>
        <end position="471"/>
    </location>
</feature>
<comment type="caution">
    <text evidence="2">The sequence shown here is derived from an EMBL/GenBank/DDBJ whole genome shotgun (WGS) entry which is preliminary data.</text>
</comment>
<dbReference type="OrthoDB" id="10455496at2759"/>
<sequence length="576" mass="63868">MSRQLSQLLEDYRSAVDLTGVWDQIDLISEPFTKLDQMAKEKIPRLPYDTDHPAQTNTQHLEAVMRTTDHASPGKRWIAVWKALFQCSLSITAAVLTLKMVHMSMEEDENARSFLVANAAMKVEPSLNKVVDVILYNIILPSADALGKVEAVFDKIQLASSDVMAKMPHQVRVSVERLDQEFLQMLERVKGGSKVTSDSLAMLYRMLYIRQGMWLGQPRRYQNYHETYDPEAFAAFSAALTDPARFFARLVRNYLMIASLIGPHQDHRPQFMVHGSSARAAEQFINGLARTIQAPEIRILHTVILKDLRQGRTFVPESTADRALRQQSNVDVQGPVIDGLRNTGTRNAIVVFNCLTTQYASEGGFLDRLLYQFFNTKQNHEAENHGLENAAHAPMFVSDAEESVVGVYGFSKRLKELFMHVDVPDVTEEQLRAAFGQTADERAAEQVGAVSSADPAAAAQEQAAAGGLQDARNPPVQRRETDLDLLEAAMQKAVEAVGAVVDYVMESSGSAGATRTQHATRLALYHVCAEKLLAGDPDHAVDDEEIRKALNLGLHQRVDGPGAELSSADSEKEKED</sequence>
<dbReference type="EMBL" id="LVKK01000164">
    <property type="protein sequence ID" value="OAG34335.1"/>
    <property type="molecule type" value="Genomic_DNA"/>
</dbReference>
<feature type="region of interest" description="Disordered" evidence="1">
    <location>
        <begin position="553"/>
        <end position="576"/>
    </location>
</feature>
<evidence type="ECO:0000256" key="1">
    <source>
        <dbReference type="SAM" id="MobiDB-lite"/>
    </source>
</evidence>
<name>A0A177EQP3_9EURO</name>